<name>A0ABU0FDK7_9HYPH</name>
<dbReference type="PANTHER" id="PTHR30629">
    <property type="entry name" value="PROPHAGE INTEGRASE"/>
    <property type="match status" value="1"/>
</dbReference>
<comment type="similarity">
    <text evidence="1">Belongs to the 'phage' integrase family.</text>
</comment>
<evidence type="ECO:0000313" key="8">
    <source>
        <dbReference type="EMBL" id="MDQ0392249.1"/>
    </source>
</evidence>
<dbReference type="Proteomes" id="UP001237448">
    <property type="component" value="Unassembled WGS sequence"/>
</dbReference>
<proteinExistence type="inferred from homology"/>
<organism evidence="8 9">
    <name type="scientific">Labrys monachus</name>
    <dbReference type="NCBI Taxonomy" id="217067"/>
    <lineage>
        <taxon>Bacteria</taxon>
        <taxon>Pseudomonadati</taxon>
        <taxon>Pseudomonadota</taxon>
        <taxon>Alphaproteobacteria</taxon>
        <taxon>Hyphomicrobiales</taxon>
        <taxon>Xanthobacteraceae</taxon>
        <taxon>Labrys</taxon>
    </lineage>
</organism>
<reference evidence="8 9" key="1">
    <citation type="submission" date="2023-07" db="EMBL/GenBank/DDBJ databases">
        <title>Genomic Encyclopedia of Type Strains, Phase IV (KMG-IV): sequencing the most valuable type-strain genomes for metagenomic binning, comparative biology and taxonomic classification.</title>
        <authorList>
            <person name="Goeker M."/>
        </authorList>
    </citation>
    <scope>NUCLEOTIDE SEQUENCE [LARGE SCALE GENOMIC DNA]</scope>
    <source>
        <strain evidence="8 9">DSM 5896</strain>
    </source>
</reference>
<comment type="caution">
    <text evidence="8">The sequence shown here is derived from an EMBL/GenBank/DDBJ whole genome shotgun (WGS) entry which is preliminary data.</text>
</comment>
<evidence type="ECO:0000256" key="4">
    <source>
        <dbReference type="ARBA" id="ARBA00023172"/>
    </source>
</evidence>
<keyword evidence="4" id="KW-0233">DNA recombination</keyword>
<feature type="domain" description="Core-binding (CB)" evidence="7">
    <location>
        <begin position="241"/>
        <end position="324"/>
    </location>
</feature>
<evidence type="ECO:0000256" key="1">
    <source>
        <dbReference type="ARBA" id="ARBA00008857"/>
    </source>
</evidence>
<gene>
    <name evidence="8" type="ORF">J3R73_002041</name>
</gene>
<dbReference type="InterPro" id="IPR013762">
    <property type="entry name" value="Integrase-like_cat_sf"/>
</dbReference>
<protein>
    <submittedName>
        <fullName evidence="8">Integrase</fullName>
    </submittedName>
</protein>
<accession>A0ABU0FDK7</accession>
<sequence length="549" mass="60471">MLYRVVRPVRRSGSRVPYFIQRIPADLKARVVGLKLAIPLAGTIVPLTITEKTPFIRLSLRTTNPSEAKVRQAEIAAYLEAIWRSLRENAPVSLTLKQATALSHDLYLSWAAGEDNERTVSGTIGFDGKWTLDTPPTLEETRAAWVAVVERWEALGASTEPADLEPHVGPLVSRRLLARGIPSVTPETRAILLRVFWEALRDGFASRKRNADGDYSPDPKAARYPKWEEPGRATASPAPKVSLKGLVESWWTEAKAAGRTISTYESYRNTVGRLADFLKHDDAAALTVHDIIAFKDHRLAQGVSPKTVGDSDIAGLRSIFKWAVANRKLTSDPTEGVKVTRAKATRTRSKGFTDAEAKAILKQAAEHVRGRESPKLFAAKRWVPWLCAYTGARVGELVQLRKEDVRQVGGNWVITITPEAGTVKDKEVRQVVLHPHLVDLGFPAFVGGSKPGYLFVAPKAEGDIRGVWQATKNRLAEFARQIVKDPEVAPNHGWRHLFKTVGREAGIEDSVLDGICGHAAGTVGGSYGEVSIAAQVRAFERFPRFNIDE</sequence>
<dbReference type="Gene3D" id="1.10.150.130">
    <property type="match status" value="1"/>
</dbReference>
<dbReference type="InterPro" id="IPR044068">
    <property type="entry name" value="CB"/>
</dbReference>
<evidence type="ECO:0000256" key="2">
    <source>
        <dbReference type="ARBA" id="ARBA00022908"/>
    </source>
</evidence>
<dbReference type="SUPFAM" id="SSF56349">
    <property type="entry name" value="DNA breaking-rejoining enzymes"/>
    <property type="match status" value="1"/>
</dbReference>
<dbReference type="InterPro" id="IPR046668">
    <property type="entry name" value="DUF6538"/>
</dbReference>
<evidence type="ECO:0000313" key="9">
    <source>
        <dbReference type="Proteomes" id="UP001237448"/>
    </source>
</evidence>
<evidence type="ECO:0000256" key="6">
    <source>
        <dbReference type="SAM" id="MobiDB-lite"/>
    </source>
</evidence>
<dbReference type="Pfam" id="PF20172">
    <property type="entry name" value="DUF6538"/>
    <property type="match status" value="1"/>
</dbReference>
<keyword evidence="2" id="KW-0229">DNA integration</keyword>
<dbReference type="RefSeq" id="WP_307425839.1">
    <property type="nucleotide sequence ID" value="NZ_JAUSVK010000001.1"/>
</dbReference>
<dbReference type="InterPro" id="IPR050808">
    <property type="entry name" value="Phage_Integrase"/>
</dbReference>
<dbReference type="InterPro" id="IPR011010">
    <property type="entry name" value="DNA_brk_join_enz"/>
</dbReference>
<dbReference type="PANTHER" id="PTHR30629:SF2">
    <property type="entry name" value="PROPHAGE INTEGRASE INTS-RELATED"/>
    <property type="match status" value="1"/>
</dbReference>
<evidence type="ECO:0000259" key="7">
    <source>
        <dbReference type="PROSITE" id="PS51900"/>
    </source>
</evidence>
<keyword evidence="9" id="KW-1185">Reference proteome</keyword>
<evidence type="ECO:0000256" key="3">
    <source>
        <dbReference type="ARBA" id="ARBA00023125"/>
    </source>
</evidence>
<dbReference type="InterPro" id="IPR010998">
    <property type="entry name" value="Integrase_recombinase_N"/>
</dbReference>
<dbReference type="PROSITE" id="PS51900">
    <property type="entry name" value="CB"/>
    <property type="match status" value="1"/>
</dbReference>
<dbReference type="EMBL" id="JAUSVK010000001">
    <property type="protein sequence ID" value="MDQ0392249.1"/>
    <property type="molecule type" value="Genomic_DNA"/>
</dbReference>
<evidence type="ECO:0000256" key="5">
    <source>
        <dbReference type="PROSITE-ProRule" id="PRU01248"/>
    </source>
</evidence>
<feature type="region of interest" description="Disordered" evidence="6">
    <location>
        <begin position="208"/>
        <end position="238"/>
    </location>
</feature>
<keyword evidence="3 5" id="KW-0238">DNA-binding</keyword>
<dbReference type="Gene3D" id="1.10.443.10">
    <property type="entry name" value="Intergrase catalytic core"/>
    <property type="match status" value="1"/>
</dbReference>